<accession>A0ABY6GLD9</accession>
<evidence type="ECO:0000313" key="2">
    <source>
        <dbReference type="Proteomes" id="UP001156193"/>
    </source>
</evidence>
<reference evidence="1 2" key="1">
    <citation type="submission" date="2022-09" db="EMBL/GenBank/DDBJ databases">
        <title>Evolutionary Diversification of Methanotrophic Ca. Methanophagales (ANME-1) and Their Expansive Virome.</title>
        <authorList>
            <person name="Laso-Perez R."/>
            <person name="Wu F."/>
            <person name="Cremiere A."/>
            <person name="Speth D."/>
            <person name="Magyar J.S."/>
            <person name="Krupovic M."/>
            <person name="Orphan V.J."/>
        </authorList>
    </citation>
    <scope>NUCLEOTIDE SEQUENCE [LARGE SCALE GENOMIC DNA]</scope>
    <source>
        <strain evidence="1">PBV299</strain>
    </source>
</reference>
<evidence type="ECO:0000313" key="1">
    <source>
        <dbReference type="EMBL" id="UYL64822.1"/>
    </source>
</evidence>
<name>A0ABY6GLD9_9CAUD</name>
<sequence>MVNSMSDEEFLTFFEKVKITFEPWEYHMWLTSIHYEKDVGGFFNIDADNPSLTSFFSEFNTAGFVRVEPVYEITRSPFISRWFRTLLYYTLPELFSSRSSIFIVEDLIGLFGNLLQGFSYSLNDYFKRHGKGKRVKYLWTSYPYMPALSLWQIELTDCVAPDCLDVKAHPDFQIDKVVERVLNAVCCYVLTYSQKSRTSAVHHNCNCLT</sequence>
<protein>
    <submittedName>
        <fullName evidence="1">Uncharacterized protein</fullName>
    </submittedName>
</protein>
<gene>
    <name evidence="1" type="ORF">OFDIEDLO_00026</name>
</gene>
<dbReference type="EMBL" id="OP413838">
    <property type="protein sequence ID" value="UYL64822.1"/>
    <property type="molecule type" value="Genomic_DNA"/>
</dbReference>
<dbReference type="Proteomes" id="UP001156193">
    <property type="component" value="Segment"/>
</dbReference>
<keyword evidence="2" id="KW-1185">Reference proteome</keyword>
<organism evidence="1 2">
    <name type="scientific">Methanophagales virus PBV299</name>
    <dbReference type="NCBI Taxonomy" id="2987730"/>
    <lineage>
        <taxon>Viruses</taxon>
        <taxon>Duplodnaviria</taxon>
        <taxon>Heunggongvirae</taxon>
        <taxon>Uroviricota</taxon>
        <taxon>Caudoviricetes</taxon>
        <taxon>Nakonvirales</taxon>
        <taxon>Ahpuchviridae</taxon>
        <taxon>Kisinvirus</taxon>
        <taxon>Kisinvirus pescaderoense</taxon>
    </lineage>
</organism>
<proteinExistence type="predicted"/>